<evidence type="ECO:0000313" key="2">
    <source>
        <dbReference type="Proteomes" id="UP000229630"/>
    </source>
</evidence>
<gene>
    <name evidence="1" type="ORF">CTM62_08745</name>
</gene>
<proteinExistence type="predicted"/>
<accession>A0A2D3L8U2</accession>
<dbReference type="AlphaFoldDB" id="A0A2D3L8U2"/>
<dbReference type="Proteomes" id="UP000229630">
    <property type="component" value="Chromosome 1"/>
</dbReference>
<organism evidence="1 2">
    <name type="scientific">Prevotella intermedia</name>
    <dbReference type="NCBI Taxonomy" id="28131"/>
    <lineage>
        <taxon>Bacteria</taxon>
        <taxon>Pseudomonadati</taxon>
        <taxon>Bacteroidota</taxon>
        <taxon>Bacteroidia</taxon>
        <taxon>Bacteroidales</taxon>
        <taxon>Prevotellaceae</taxon>
        <taxon>Prevotella</taxon>
    </lineage>
</organism>
<dbReference type="EMBL" id="CP024723">
    <property type="protein sequence ID" value="ATV26986.1"/>
    <property type="molecule type" value="Genomic_DNA"/>
</dbReference>
<evidence type="ECO:0000313" key="1">
    <source>
        <dbReference type="EMBL" id="ATV26986.1"/>
    </source>
</evidence>
<name>A0A2D3L8U2_PREIN</name>
<sequence>MHGKSGCFAAQNLRFRNVKPKLPFFVRIIFTKRKRFFSICLMQQKENHSPTTWYLPNCYTP</sequence>
<protein>
    <submittedName>
        <fullName evidence="1">Uncharacterized protein</fullName>
    </submittedName>
</protein>
<reference evidence="1 2" key="1">
    <citation type="submission" date="2017-11" db="EMBL/GenBank/DDBJ databases">
        <title>Genome sequencing of Prevotella intermedia KCOM 2837.</title>
        <authorList>
            <person name="Kook J.-K."/>
            <person name="Park S.-N."/>
            <person name="Lim Y.K."/>
        </authorList>
    </citation>
    <scope>NUCLEOTIDE SEQUENCE [LARGE SCALE GENOMIC DNA]</scope>
    <source>
        <strain evidence="1 2">KCOM 2837</strain>
    </source>
</reference>